<evidence type="ECO:0000256" key="1">
    <source>
        <dbReference type="SAM" id="MobiDB-lite"/>
    </source>
</evidence>
<feature type="region of interest" description="Disordered" evidence="1">
    <location>
        <begin position="347"/>
        <end position="395"/>
    </location>
</feature>
<evidence type="ECO:0000313" key="2">
    <source>
        <dbReference type="EMBL" id="OLP99137.1"/>
    </source>
</evidence>
<feature type="compositionally biased region" description="Basic and acidic residues" evidence="1">
    <location>
        <begin position="375"/>
        <end position="395"/>
    </location>
</feature>
<gene>
    <name evidence="2" type="ORF">AK812_SmicGene18351</name>
</gene>
<dbReference type="EMBL" id="LSRX01000373">
    <property type="protein sequence ID" value="OLP99137.1"/>
    <property type="molecule type" value="Genomic_DNA"/>
</dbReference>
<evidence type="ECO:0000313" key="3">
    <source>
        <dbReference type="Proteomes" id="UP000186817"/>
    </source>
</evidence>
<dbReference type="AlphaFoldDB" id="A0A1Q9DVD0"/>
<dbReference type="Proteomes" id="UP000186817">
    <property type="component" value="Unassembled WGS sequence"/>
</dbReference>
<organism evidence="2 3">
    <name type="scientific">Symbiodinium microadriaticum</name>
    <name type="common">Dinoflagellate</name>
    <name type="synonym">Zooxanthella microadriatica</name>
    <dbReference type="NCBI Taxonomy" id="2951"/>
    <lineage>
        <taxon>Eukaryota</taxon>
        <taxon>Sar</taxon>
        <taxon>Alveolata</taxon>
        <taxon>Dinophyceae</taxon>
        <taxon>Suessiales</taxon>
        <taxon>Symbiodiniaceae</taxon>
        <taxon>Symbiodinium</taxon>
    </lineage>
</organism>
<comment type="caution">
    <text evidence="2">The sequence shown here is derived from an EMBL/GenBank/DDBJ whole genome shotgun (WGS) entry which is preliminary data.</text>
</comment>
<keyword evidence="3" id="KW-1185">Reference proteome</keyword>
<accession>A0A1Q9DVD0</accession>
<reference evidence="2 3" key="1">
    <citation type="submission" date="2016-02" db="EMBL/GenBank/DDBJ databases">
        <title>Genome analysis of coral dinoflagellate symbionts highlights evolutionary adaptations to a symbiotic lifestyle.</title>
        <authorList>
            <person name="Aranda M."/>
            <person name="Li Y."/>
            <person name="Liew Y.J."/>
            <person name="Baumgarten S."/>
            <person name="Simakov O."/>
            <person name="Wilson M."/>
            <person name="Piel J."/>
            <person name="Ashoor H."/>
            <person name="Bougouffa S."/>
            <person name="Bajic V.B."/>
            <person name="Ryu T."/>
            <person name="Ravasi T."/>
            <person name="Bayer T."/>
            <person name="Micklem G."/>
            <person name="Kim H."/>
            <person name="Bhak J."/>
            <person name="Lajeunesse T.C."/>
            <person name="Voolstra C.R."/>
        </authorList>
    </citation>
    <scope>NUCLEOTIDE SEQUENCE [LARGE SCALE GENOMIC DNA]</scope>
    <source>
        <strain evidence="2 3">CCMP2467</strain>
    </source>
</reference>
<proteinExistence type="predicted"/>
<name>A0A1Q9DVD0_SYMMI</name>
<protein>
    <submittedName>
        <fullName evidence="2">Tubulin alpha chain</fullName>
    </submittedName>
</protein>
<feature type="compositionally biased region" description="Basic residues" evidence="1">
    <location>
        <begin position="360"/>
        <end position="374"/>
    </location>
</feature>
<sequence>MALRGSGFATEPGLGAELEEHVFEAVSQLMVHSNISLRVLRQIVQQRMGVDLADRKAEIRSFAKRSLEVLTCRTECDRGRMLFTQLPDDVDSTARWRGAWEPLVDKGWWHDGRTRNTCCIRTGASWELFCLERGFQLEGESFSEKVSGAGDDNFKAVCSEADVDGVLLSERPNSKLRPAEQLFGGMGATSCFVHGPKSIDKKIVDTCLSRTSQFVGNYTGFQEQGMAVAVNQVIGRKVLATPLQSKEDVWESIQEAEEKERREKELRQEWRELLLLLSETHGRALSFVEPTPDREVAQQVIRKNGRCLAYAQRALREDRDLVNDSVRANIGTCSGLVWRADPKDIEEADDLQDDIPEKKAKAKGKAKNRPKSGSKSRDKDDKGKSSDPRSPKSKS</sequence>